<comment type="caution">
    <text evidence="2">The sequence shown here is derived from an EMBL/GenBank/DDBJ whole genome shotgun (WGS) entry which is preliminary data.</text>
</comment>
<dbReference type="OrthoDB" id="423590at2759"/>
<feature type="region of interest" description="Disordered" evidence="1">
    <location>
        <begin position="1"/>
        <end position="22"/>
    </location>
</feature>
<organism evidence="2">
    <name type="scientific">Cladocopium goreaui</name>
    <dbReference type="NCBI Taxonomy" id="2562237"/>
    <lineage>
        <taxon>Eukaryota</taxon>
        <taxon>Sar</taxon>
        <taxon>Alveolata</taxon>
        <taxon>Dinophyceae</taxon>
        <taxon>Suessiales</taxon>
        <taxon>Symbiodiniaceae</taxon>
        <taxon>Cladocopium</taxon>
    </lineage>
</organism>
<evidence type="ECO:0000313" key="5">
    <source>
        <dbReference type="Proteomes" id="UP001152797"/>
    </source>
</evidence>
<gene>
    <name evidence="2" type="ORF">C1SCF055_LOCUS29493</name>
</gene>
<feature type="compositionally biased region" description="Pro residues" evidence="1">
    <location>
        <begin position="8"/>
        <end position="18"/>
    </location>
</feature>
<evidence type="ECO:0000313" key="3">
    <source>
        <dbReference type="EMBL" id="CAL1157018.1"/>
    </source>
</evidence>
<evidence type="ECO:0000313" key="4">
    <source>
        <dbReference type="EMBL" id="CAL4790955.1"/>
    </source>
</evidence>
<sequence>AVHEDAFAPPPAPHPVPRPVATAATNPSGHIISLGSVGHPFNCAEACKYVKRKGGCRDGANCTKCHECFWSRIPAGGADVEQKLPEPQLPMEAQPFSVGSAGHPYTCSNPCKYVWRKQGCRDGADCPNCHYCKWQRRPKDEVPTPNPPLGVVSQVSENLEAMAIPPPPGLTPMEPEVTHTTQESIDLLSSVGSLGHPYSCGLACKYVGKAKGCKDGTLCPNCHLCRWSRYANLKVFHL</sequence>
<evidence type="ECO:0000313" key="2">
    <source>
        <dbReference type="EMBL" id="CAI4003643.1"/>
    </source>
</evidence>
<reference evidence="3" key="2">
    <citation type="submission" date="2024-04" db="EMBL/GenBank/DDBJ databases">
        <authorList>
            <person name="Chen Y."/>
            <person name="Shah S."/>
            <person name="Dougan E. K."/>
            <person name="Thang M."/>
            <person name="Chan C."/>
        </authorList>
    </citation>
    <scope>NUCLEOTIDE SEQUENCE [LARGE SCALE GENOMIC DNA]</scope>
</reference>
<evidence type="ECO:0000256" key="1">
    <source>
        <dbReference type="SAM" id="MobiDB-lite"/>
    </source>
</evidence>
<dbReference type="AlphaFoldDB" id="A0A9P1D6Y2"/>
<reference evidence="2" key="1">
    <citation type="submission" date="2022-10" db="EMBL/GenBank/DDBJ databases">
        <authorList>
            <person name="Chen Y."/>
            <person name="Dougan E. K."/>
            <person name="Chan C."/>
            <person name="Rhodes N."/>
            <person name="Thang M."/>
        </authorList>
    </citation>
    <scope>NUCLEOTIDE SEQUENCE</scope>
</reference>
<dbReference type="Proteomes" id="UP001152797">
    <property type="component" value="Unassembled WGS sequence"/>
</dbReference>
<dbReference type="EMBL" id="CAMXCT010003309">
    <property type="protein sequence ID" value="CAI4003643.1"/>
    <property type="molecule type" value="Genomic_DNA"/>
</dbReference>
<proteinExistence type="predicted"/>
<protein>
    <submittedName>
        <fullName evidence="4">C3H1-type domain-containing protein</fullName>
    </submittedName>
</protein>
<dbReference type="EMBL" id="CAMXCT020003309">
    <property type="protein sequence ID" value="CAL1157018.1"/>
    <property type="molecule type" value="Genomic_DNA"/>
</dbReference>
<accession>A0A9P1D6Y2</accession>
<dbReference type="EMBL" id="CAMXCT030003309">
    <property type="protein sequence ID" value="CAL4790955.1"/>
    <property type="molecule type" value="Genomic_DNA"/>
</dbReference>
<feature type="non-terminal residue" evidence="2">
    <location>
        <position position="238"/>
    </location>
</feature>
<name>A0A9P1D6Y2_9DINO</name>
<keyword evidence="5" id="KW-1185">Reference proteome</keyword>